<comment type="caution">
    <text evidence="1">The sequence shown here is derived from an EMBL/GenBank/DDBJ whole genome shotgun (WGS) entry which is preliminary data.</text>
</comment>
<protein>
    <submittedName>
        <fullName evidence="1">Uncharacterized protein</fullName>
    </submittedName>
</protein>
<accession>X1LP28</accession>
<dbReference type="AlphaFoldDB" id="X1LP28"/>
<reference evidence="1" key="1">
    <citation type="journal article" date="2014" name="Front. Microbiol.">
        <title>High frequency of phylogenetically diverse reductive dehalogenase-homologous genes in deep subseafloor sedimentary metagenomes.</title>
        <authorList>
            <person name="Kawai M."/>
            <person name="Futagami T."/>
            <person name="Toyoda A."/>
            <person name="Takaki Y."/>
            <person name="Nishi S."/>
            <person name="Hori S."/>
            <person name="Arai W."/>
            <person name="Tsubouchi T."/>
            <person name="Morono Y."/>
            <person name="Uchiyama I."/>
            <person name="Ito T."/>
            <person name="Fujiyama A."/>
            <person name="Inagaki F."/>
            <person name="Takami H."/>
        </authorList>
    </citation>
    <scope>NUCLEOTIDE SEQUENCE</scope>
    <source>
        <strain evidence="1">Expedition CK06-06</strain>
    </source>
</reference>
<gene>
    <name evidence="1" type="ORF">S06H3_27419</name>
</gene>
<organism evidence="1">
    <name type="scientific">marine sediment metagenome</name>
    <dbReference type="NCBI Taxonomy" id="412755"/>
    <lineage>
        <taxon>unclassified sequences</taxon>
        <taxon>metagenomes</taxon>
        <taxon>ecological metagenomes</taxon>
    </lineage>
</organism>
<dbReference type="EMBL" id="BARV01015905">
    <property type="protein sequence ID" value="GAI20858.1"/>
    <property type="molecule type" value="Genomic_DNA"/>
</dbReference>
<feature type="non-terminal residue" evidence="1">
    <location>
        <position position="76"/>
    </location>
</feature>
<sequence>MNKSLEFDSWTEFGLTVIRESIELVNSLGSKGTIVVDVRTGEYRHWDPETLKVDKEVEDFFIKKIKEKGIYGTFLS</sequence>
<proteinExistence type="predicted"/>
<name>X1LP28_9ZZZZ</name>
<evidence type="ECO:0000313" key="1">
    <source>
        <dbReference type="EMBL" id="GAI20858.1"/>
    </source>
</evidence>